<dbReference type="AlphaFoldDB" id="A0A8C4QKI5"/>
<name>A0A8C4QKI5_EPTBU</name>
<dbReference type="Ensembl" id="ENSEBUT00000017475.1">
    <property type="protein sequence ID" value="ENSEBUP00000016899.1"/>
    <property type="gene ID" value="ENSEBUG00000010591.1"/>
</dbReference>
<keyword evidence="2" id="KW-1185">Reference proteome</keyword>
<dbReference type="Proteomes" id="UP000694388">
    <property type="component" value="Unplaced"/>
</dbReference>
<evidence type="ECO:0000313" key="1">
    <source>
        <dbReference type="Ensembl" id="ENSEBUP00000016899.1"/>
    </source>
</evidence>
<reference evidence="1" key="1">
    <citation type="submission" date="2025-08" db="UniProtKB">
        <authorList>
            <consortium name="Ensembl"/>
        </authorList>
    </citation>
    <scope>IDENTIFICATION</scope>
</reference>
<proteinExistence type="predicted"/>
<reference evidence="1" key="2">
    <citation type="submission" date="2025-09" db="UniProtKB">
        <authorList>
            <consortium name="Ensembl"/>
        </authorList>
    </citation>
    <scope>IDENTIFICATION</scope>
</reference>
<accession>A0A8C4QKI5</accession>
<dbReference type="Pfam" id="PF10229">
    <property type="entry name" value="MMADHC"/>
    <property type="match status" value="1"/>
</dbReference>
<dbReference type="InterPro" id="IPR019362">
    <property type="entry name" value="MMADHC"/>
</dbReference>
<dbReference type="PANTHER" id="PTHR13192">
    <property type="entry name" value="MY011 PROTEIN"/>
    <property type="match status" value="1"/>
</dbReference>
<dbReference type="PANTHER" id="PTHR13192:SF3">
    <property type="entry name" value="COBALAMIN TRAFFICKING PROTEIN CBLD"/>
    <property type="match status" value="1"/>
</dbReference>
<sequence length="236" mass="26283">MGPFGMCDSRFKLPGNVGFASQLHDAEACSKPPLPDILSQPLAHDRQSLFLSQVICESQNAETSASVTSKPKSDDKFFEVGSVECLVQNCPDLLHRDFIAMFPEAPRSPVTVVTVTQKTKHNMSVWSEEVQEEREKMLDNFIDGAREICFALRAEGYWADFIDPSSGLAFFGAYTNSTMFETDDRYSHLGFQVEDLGCCKVIRHPLWGRHVFVGSLFTTAPPECPLVQHLGEPQSS</sequence>
<dbReference type="OMA" id="PPDSHIM"/>
<dbReference type="GO" id="GO:0005739">
    <property type="term" value="C:mitochondrion"/>
    <property type="evidence" value="ECO:0007669"/>
    <property type="project" value="TreeGrafter"/>
</dbReference>
<organism evidence="1 2">
    <name type="scientific">Eptatretus burgeri</name>
    <name type="common">Inshore hagfish</name>
    <dbReference type="NCBI Taxonomy" id="7764"/>
    <lineage>
        <taxon>Eukaryota</taxon>
        <taxon>Metazoa</taxon>
        <taxon>Chordata</taxon>
        <taxon>Craniata</taxon>
        <taxon>Vertebrata</taxon>
        <taxon>Cyclostomata</taxon>
        <taxon>Myxini</taxon>
        <taxon>Myxiniformes</taxon>
        <taxon>Myxinidae</taxon>
        <taxon>Eptatretinae</taxon>
        <taxon>Eptatretus</taxon>
    </lineage>
</organism>
<dbReference type="GeneTree" id="ENSGT00390000015050"/>
<protein>
    <submittedName>
        <fullName evidence="1">Metabolism of cobalamin associated Db</fullName>
    </submittedName>
</protein>
<evidence type="ECO:0000313" key="2">
    <source>
        <dbReference type="Proteomes" id="UP000694388"/>
    </source>
</evidence>
<dbReference type="GO" id="GO:0009235">
    <property type="term" value="P:cobalamin metabolic process"/>
    <property type="evidence" value="ECO:0007669"/>
    <property type="project" value="InterPro"/>
</dbReference>